<dbReference type="EMBL" id="JBANRG010000013">
    <property type="protein sequence ID" value="KAK7461469.1"/>
    <property type="molecule type" value="Genomic_DNA"/>
</dbReference>
<comment type="caution">
    <text evidence="2">The sequence shown here is derived from an EMBL/GenBank/DDBJ whole genome shotgun (WGS) entry which is preliminary data.</text>
</comment>
<feature type="region of interest" description="Disordered" evidence="1">
    <location>
        <begin position="45"/>
        <end position="66"/>
    </location>
</feature>
<sequence length="66" mass="7129">MSNGNQPPQNPESNSEEISPAEVDEATVLYVQYLRQSLNAYFDRLTGRPQDSQGSSADTAALIANA</sequence>
<evidence type="ECO:0000256" key="1">
    <source>
        <dbReference type="SAM" id="MobiDB-lite"/>
    </source>
</evidence>
<proteinExistence type="predicted"/>
<reference evidence="2 3" key="1">
    <citation type="submission" date="2024-01" db="EMBL/GenBank/DDBJ databases">
        <title>A draft genome for the cacao thread blight pathogen Marasmiellus scandens.</title>
        <authorList>
            <person name="Baruah I.K."/>
            <person name="Leung J."/>
            <person name="Bukari Y."/>
            <person name="Amoako-Attah I."/>
            <person name="Meinhardt L.W."/>
            <person name="Bailey B.A."/>
            <person name="Cohen S.P."/>
        </authorList>
    </citation>
    <scope>NUCLEOTIDE SEQUENCE [LARGE SCALE GENOMIC DNA]</scope>
    <source>
        <strain evidence="2 3">GH-19</strain>
    </source>
</reference>
<organism evidence="2 3">
    <name type="scientific">Marasmiellus scandens</name>
    <dbReference type="NCBI Taxonomy" id="2682957"/>
    <lineage>
        <taxon>Eukaryota</taxon>
        <taxon>Fungi</taxon>
        <taxon>Dikarya</taxon>
        <taxon>Basidiomycota</taxon>
        <taxon>Agaricomycotina</taxon>
        <taxon>Agaricomycetes</taxon>
        <taxon>Agaricomycetidae</taxon>
        <taxon>Agaricales</taxon>
        <taxon>Marasmiineae</taxon>
        <taxon>Omphalotaceae</taxon>
        <taxon>Marasmiellus</taxon>
    </lineage>
</organism>
<accession>A0ABR1JN57</accession>
<dbReference type="Proteomes" id="UP001498398">
    <property type="component" value="Unassembled WGS sequence"/>
</dbReference>
<evidence type="ECO:0000313" key="2">
    <source>
        <dbReference type="EMBL" id="KAK7461469.1"/>
    </source>
</evidence>
<name>A0ABR1JN57_9AGAR</name>
<feature type="compositionally biased region" description="Polar residues" evidence="1">
    <location>
        <begin position="49"/>
        <end position="58"/>
    </location>
</feature>
<evidence type="ECO:0000313" key="3">
    <source>
        <dbReference type="Proteomes" id="UP001498398"/>
    </source>
</evidence>
<feature type="region of interest" description="Disordered" evidence="1">
    <location>
        <begin position="1"/>
        <end position="21"/>
    </location>
</feature>
<protein>
    <submittedName>
        <fullName evidence="2">Uncharacterized protein</fullName>
    </submittedName>
</protein>
<keyword evidence="3" id="KW-1185">Reference proteome</keyword>
<gene>
    <name evidence="2" type="ORF">VKT23_008646</name>
</gene>
<feature type="compositionally biased region" description="Polar residues" evidence="1">
    <location>
        <begin position="1"/>
        <end position="17"/>
    </location>
</feature>